<organism evidence="2 3">
    <name type="scientific">Candidatus Amesbacteria bacterium GW2011_GWA2_47_11</name>
    <dbReference type="NCBI Taxonomy" id="1618357"/>
    <lineage>
        <taxon>Bacteria</taxon>
        <taxon>Candidatus Amesiibacteriota</taxon>
    </lineage>
</organism>
<dbReference type="Proteomes" id="UP000034607">
    <property type="component" value="Unassembled WGS sequence"/>
</dbReference>
<dbReference type="EMBL" id="LCNM01000005">
    <property type="protein sequence ID" value="KKU56639.1"/>
    <property type="molecule type" value="Genomic_DNA"/>
</dbReference>
<evidence type="ECO:0000313" key="2">
    <source>
        <dbReference type="EMBL" id="KKU56639.1"/>
    </source>
</evidence>
<name>A0A0G1RH86_9BACT</name>
<evidence type="ECO:0000313" key="3">
    <source>
        <dbReference type="Proteomes" id="UP000034607"/>
    </source>
</evidence>
<comment type="caution">
    <text evidence="2">The sequence shown here is derived from an EMBL/GenBank/DDBJ whole genome shotgun (WGS) entry which is preliminary data.</text>
</comment>
<reference evidence="2 3" key="1">
    <citation type="journal article" date="2015" name="Nature">
        <title>rRNA introns, odd ribosomes, and small enigmatic genomes across a large radiation of phyla.</title>
        <authorList>
            <person name="Brown C.T."/>
            <person name="Hug L.A."/>
            <person name="Thomas B.C."/>
            <person name="Sharon I."/>
            <person name="Castelle C.J."/>
            <person name="Singh A."/>
            <person name="Wilkins M.J."/>
            <person name="Williams K.H."/>
            <person name="Banfield J.F."/>
        </authorList>
    </citation>
    <scope>NUCLEOTIDE SEQUENCE [LARGE SCALE GENOMIC DNA]</scope>
</reference>
<sequence length="185" mass="20718">MADAGKAVQSLTPGQKAAKDLEELTKKSVPTLAEEVEEYEEDQGDWQAMYNAGGKFKEQLEEIVQGSRGPEERERGGLGKERKITGMETIPTMPEVEKKPEVAGYIEKVEKDMEVAAPVMDDYTQQVLMSPAAPQNPTVTLPLTDDQVQLGLHQQVWASIRWLAEWCVRQIKMLGGRVRYKNKVS</sequence>
<feature type="region of interest" description="Disordered" evidence="1">
    <location>
        <begin position="64"/>
        <end position="85"/>
    </location>
</feature>
<proteinExistence type="predicted"/>
<feature type="compositionally biased region" description="Basic and acidic residues" evidence="1">
    <location>
        <begin position="69"/>
        <end position="85"/>
    </location>
</feature>
<evidence type="ECO:0000256" key="1">
    <source>
        <dbReference type="SAM" id="MobiDB-lite"/>
    </source>
</evidence>
<gene>
    <name evidence="2" type="ORF">UX78_C0005G0055</name>
</gene>
<dbReference type="AlphaFoldDB" id="A0A0G1RH86"/>
<accession>A0A0G1RH86</accession>
<feature type="region of interest" description="Disordered" evidence="1">
    <location>
        <begin position="1"/>
        <end position="23"/>
    </location>
</feature>
<protein>
    <submittedName>
        <fullName evidence="2">Uncharacterized protein</fullName>
    </submittedName>
</protein>